<dbReference type="EC" id="1.11.1.6" evidence="11"/>
<evidence type="ECO:0000256" key="9">
    <source>
        <dbReference type="PIRSR" id="PIRSR038928-1"/>
    </source>
</evidence>
<evidence type="ECO:0000256" key="5">
    <source>
        <dbReference type="ARBA" id="ARBA00023002"/>
    </source>
</evidence>
<keyword evidence="3 10" id="KW-0349">Heme</keyword>
<dbReference type="FunFam" id="2.40.180.10:FF:000001">
    <property type="entry name" value="Catalase"/>
    <property type="match status" value="1"/>
</dbReference>
<evidence type="ECO:0000256" key="4">
    <source>
        <dbReference type="ARBA" id="ARBA00022723"/>
    </source>
</evidence>
<dbReference type="PROSITE" id="PS00438">
    <property type="entry name" value="CATALASE_2"/>
    <property type="match status" value="1"/>
</dbReference>
<keyword evidence="7 11" id="KW-0376">Hydrogen peroxide</keyword>
<dbReference type="InterPro" id="IPR018028">
    <property type="entry name" value="Catalase"/>
</dbReference>
<evidence type="ECO:0000256" key="7">
    <source>
        <dbReference type="ARBA" id="ARBA00023324"/>
    </source>
</evidence>
<evidence type="ECO:0000256" key="12">
    <source>
        <dbReference type="RuleBase" id="RU004142"/>
    </source>
</evidence>
<evidence type="ECO:0000256" key="13">
    <source>
        <dbReference type="SAM" id="MobiDB-lite"/>
    </source>
</evidence>
<comment type="function">
    <text evidence="12">Catalyzes the degradation of hydrogen peroxide (H(2)O(2)) generated by peroxisomal oxidases to water and oxygen, thereby protecting cells from the toxic effects of hydrogen peroxide.</text>
</comment>
<feature type="region of interest" description="Disordered" evidence="13">
    <location>
        <begin position="1"/>
        <end position="41"/>
    </location>
</feature>
<dbReference type="InterPro" id="IPR024708">
    <property type="entry name" value="Catalase_AS"/>
</dbReference>
<dbReference type="GO" id="GO:0042744">
    <property type="term" value="P:hydrogen peroxide catabolic process"/>
    <property type="evidence" value="ECO:0007669"/>
    <property type="project" value="UniProtKB-KW"/>
</dbReference>
<dbReference type="SMART" id="SM01060">
    <property type="entry name" value="Catalase"/>
    <property type="match status" value="1"/>
</dbReference>
<dbReference type="InterPro" id="IPR024711">
    <property type="entry name" value="Catalase_clade1/3"/>
</dbReference>
<dbReference type="EMBL" id="MG201784">
    <property type="protein sequence ID" value="AZL40024.1"/>
    <property type="molecule type" value="mRNA"/>
</dbReference>
<feature type="active site" evidence="9">
    <location>
        <position position="145"/>
    </location>
</feature>
<keyword evidence="4 10" id="KW-0479">Metal-binding</keyword>
<dbReference type="PANTHER" id="PTHR11465">
    <property type="entry name" value="CATALASE"/>
    <property type="match status" value="1"/>
</dbReference>
<feature type="active site" evidence="9">
    <location>
        <position position="72"/>
    </location>
</feature>
<evidence type="ECO:0000259" key="14">
    <source>
        <dbReference type="SMART" id="SM01060"/>
    </source>
</evidence>
<proteinExistence type="evidence at transcript level"/>
<reference evidence="15" key="1">
    <citation type="journal article" date="2019" name="Comp. Biochem. Physiol. C Toxicol. Pharmacol.">
        <title>Responses of antioxidant defenses in the clam Mactra veneriformis to 2,2',4,4'?tetrabromodiphenyl ether exposure.</title>
        <authorList>
            <person name="Dong S."/>
            <person name="Yang Y."/>
            <person name="Cheng B."/>
            <person name="Ren C."/>
            <person name="Zhang H."/>
            <person name="Xu H."/>
            <person name="Zhu N."/>
            <person name="Wang W."/>
            <person name="Dang Y."/>
            <person name="Li M."/>
            <person name="Chen J."/>
            <person name="Wang K."/>
            <person name="Zhang L."/>
            <person name="Fang Y."/>
        </authorList>
    </citation>
    <scope>NUCLEOTIDE SEQUENCE</scope>
</reference>
<dbReference type="GO" id="GO:0005739">
    <property type="term" value="C:mitochondrion"/>
    <property type="evidence" value="ECO:0007669"/>
    <property type="project" value="TreeGrafter"/>
</dbReference>
<dbReference type="PANTHER" id="PTHR11465:SF9">
    <property type="entry name" value="CATALASE"/>
    <property type="match status" value="1"/>
</dbReference>
<evidence type="ECO:0000256" key="2">
    <source>
        <dbReference type="ARBA" id="ARBA00022559"/>
    </source>
</evidence>
<gene>
    <name evidence="15" type="primary">cat</name>
</gene>
<feature type="binding site" description="axial binding residue" evidence="10">
    <location>
        <position position="355"/>
    </location>
    <ligand>
        <name>heme</name>
        <dbReference type="ChEBI" id="CHEBI:30413"/>
    </ligand>
    <ligandPart>
        <name>Fe</name>
        <dbReference type="ChEBI" id="CHEBI:18248"/>
    </ligandPart>
</feature>
<feature type="compositionally biased region" description="Polar residues" evidence="13">
    <location>
        <begin position="20"/>
        <end position="39"/>
    </location>
</feature>
<keyword evidence="2 11" id="KW-0575">Peroxidase</keyword>
<feature type="domain" description="Catalase core" evidence="14">
    <location>
        <begin position="25"/>
        <end position="410"/>
    </location>
</feature>
<evidence type="ECO:0000256" key="6">
    <source>
        <dbReference type="ARBA" id="ARBA00023004"/>
    </source>
</evidence>
<dbReference type="PROSITE" id="PS00437">
    <property type="entry name" value="CATALASE_1"/>
    <property type="match status" value="1"/>
</dbReference>
<evidence type="ECO:0000256" key="1">
    <source>
        <dbReference type="ARBA" id="ARBA00005329"/>
    </source>
</evidence>
<dbReference type="GO" id="GO:0046872">
    <property type="term" value="F:metal ion binding"/>
    <property type="evidence" value="ECO:0007669"/>
    <property type="project" value="UniProtKB-KW"/>
</dbReference>
<dbReference type="Pfam" id="PF00199">
    <property type="entry name" value="Catalase"/>
    <property type="match status" value="1"/>
</dbReference>
<evidence type="ECO:0000256" key="8">
    <source>
        <dbReference type="ARBA" id="ARBA00049254"/>
    </source>
</evidence>
<name>A0A3S8TII7_9BIVA</name>
<dbReference type="Gene3D" id="2.40.180.10">
    <property type="entry name" value="Catalase core domain"/>
    <property type="match status" value="1"/>
</dbReference>
<dbReference type="InterPro" id="IPR002226">
    <property type="entry name" value="Catalase_haem_BS"/>
</dbReference>
<organism evidence="15">
    <name type="scientific">Mactra quadrangularis</name>
    <dbReference type="NCBI Taxonomy" id="120570"/>
    <lineage>
        <taxon>Eukaryota</taxon>
        <taxon>Metazoa</taxon>
        <taxon>Spiralia</taxon>
        <taxon>Lophotrochozoa</taxon>
        <taxon>Mollusca</taxon>
        <taxon>Bivalvia</taxon>
        <taxon>Autobranchia</taxon>
        <taxon>Heteroconchia</taxon>
        <taxon>Euheterodonta</taxon>
        <taxon>Imparidentia</taxon>
        <taxon>Neoheterodontei</taxon>
        <taxon>Venerida</taxon>
        <taxon>Mactroidea</taxon>
        <taxon>Mactridae</taxon>
        <taxon>Mactra</taxon>
    </lineage>
</organism>
<dbReference type="InterPro" id="IPR010582">
    <property type="entry name" value="Catalase_immune_responsive"/>
</dbReference>
<keyword evidence="5 11" id="KW-0560">Oxidoreductase</keyword>
<dbReference type="PIRSF" id="PIRSF038928">
    <property type="entry name" value="Catalase_clade1-3"/>
    <property type="match status" value="1"/>
</dbReference>
<evidence type="ECO:0000256" key="3">
    <source>
        <dbReference type="ARBA" id="ARBA00022617"/>
    </source>
</evidence>
<dbReference type="GO" id="GO:0042542">
    <property type="term" value="P:response to hydrogen peroxide"/>
    <property type="evidence" value="ECO:0007669"/>
    <property type="project" value="TreeGrafter"/>
</dbReference>
<accession>A0A3S8TII7</accession>
<dbReference type="SUPFAM" id="SSF56634">
    <property type="entry name" value="Heme-dependent catalase-like"/>
    <property type="match status" value="1"/>
</dbReference>
<evidence type="ECO:0000256" key="10">
    <source>
        <dbReference type="PIRSR" id="PIRSR038928-2"/>
    </source>
</evidence>
<comment type="catalytic activity">
    <reaction evidence="8 11">
        <text>2 H2O2 = O2 + 2 H2O</text>
        <dbReference type="Rhea" id="RHEA:20309"/>
        <dbReference type="ChEBI" id="CHEBI:15377"/>
        <dbReference type="ChEBI" id="CHEBI:15379"/>
        <dbReference type="ChEBI" id="CHEBI:16240"/>
        <dbReference type="EC" id="1.11.1.6"/>
    </reaction>
</comment>
<dbReference type="CDD" id="cd08156">
    <property type="entry name" value="catalase_clade_3"/>
    <property type="match status" value="1"/>
</dbReference>
<dbReference type="Pfam" id="PF06628">
    <property type="entry name" value="Catalase-rel"/>
    <property type="match status" value="1"/>
</dbReference>
<evidence type="ECO:0000313" key="15">
    <source>
        <dbReference type="EMBL" id="AZL40024.1"/>
    </source>
</evidence>
<dbReference type="AlphaFoldDB" id="A0A3S8TII7"/>
<comment type="similarity">
    <text evidence="1 11">Belongs to the catalase family.</text>
</comment>
<dbReference type="PRINTS" id="PR00067">
    <property type="entry name" value="CATALASE"/>
</dbReference>
<protein>
    <recommendedName>
        <fullName evidence="11">Catalase</fullName>
        <ecNumber evidence="11">1.11.1.6</ecNumber>
    </recommendedName>
</protein>
<dbReference type="GO" id="GO:0005777">
    <property type="term" value="C:peroxisome"/>
    <property type="evidence" value="ECO:0007669"/>
    <property type="project" value="TreeGrafter"/>
</dbReference>
<dbReference type="InterPro" id="IPR040333">
    <property type="entry name" value="Catalase_3"/>
</dbReference>
<comment type="cofactor">
    <cofactor evidence="10">
        <name>heme</name>
        <dbReference type="ChEBI" id="CHEBI:30413"/>
    </cofactor>
</comment>
<dbReference type="GO" id="GO:0020037">
    <property type="term" value="F:heme binding"/>
    <property type="evidence" value="ECO:0007669"/>
    <property type="project" value="InterPro"/>
</dbReference>
<dbReference type="InterPro" id="IPR011614">
    <property type="entry name" value="Catalase_core"/>
</dbReference>
<evidence type="ECO:0000256" key="11">
    <source>
        <dbReference type="RuleBase" id="RU000498"/>
    </source>
</evidence>
<dbReference type="GO" id="GO:0004096">
    <property type="term" value="F:catalase activity"/>
    <property type="evidence" value="ECO:0007669"/>
    <property type="project" value="UniProtKB-EC"/>
</dbReference>
<keyword evidence="6 10" id="KW-0408">Iron</keyword>
<feature type="compositionally biased region" description="Basic and acidic residues" evidence="13">
    <location>
        <begin position="1"/>
        <end position="16"/>
    </location>
</feature>
<sequence length="514" mass="58094">MSSRDKATNQIEEFKRAQGSPDTMTTGIGSPVGNKNASLTAGPRGPVLLQDFVFTDEMAHFNRERIPERVVHAKGAGAFGYFECTHDVTKYTKLKPFEFVGKKTPLAVRFSTVGGESGSADTARDPRGFAVKFYSEDGNWDMVGNNTPIFFIRDPFLFPSFIHTQKRNPQTHLKDPDMFWDFISLRPETTHQVSFLFSDRGTPDGYRRMNGYGSHTFKLVNKEGNAVYCKFHWKCDQGIKNFMADEADKLASSEPDHAIRDLYNAIADGNFPSWSLKIQVMTYEEAEKFRWNPFDLTKVWPQGEFPLIPVGRMVLNRNPKNYFAEVEQIAFSPAHMIPGVEASPDKMLQGRLFSYSDTHRHRLGSNYLQIPVNCPYNARLRNYQRDGPQCVTDNQGGAPNYFPNSFSGPVDDVKYCEHMDKLSNGQVGRYNTADDDNFTQVGTFFNKVLSAAERDRLTENIAGHLQAAQEFIQKRAVGNFAKADPEYGRMIQEKLDKHNAAKSKSRGMSAPSQL</sequence>
<dbReference type="PROSITE" id="PS51402">
    <property type="entry name" value="CATALASE_3"/>
    <property type="match status" value="1"/>
</dbReference>
<dbReference type="InterPro" id="IPR020835">
    <property type="entry name" value="Catalase_sf"/>
</dbReference>